<dbReference type="PANTHER" id="PTHR34072:SF59">
    <property type="entry name" value="CCHC-TYPE INTEGRASE"/>
    <property type="match status" value="1"/>
</dbReference>
<dbReference type="Proteomes" id="UP000075243">
    <property type="component" value="Chromosome 2"/>
</dbReference>
<keyword evidence="6" id="KW-0695">RNA-directed DNA polymerase</keyword>
<dbReference type="EMBL" id="CM003604">
    <property type="protein sequence ID" value="KYP73743.1"/>
    <property type="molecule type" value="Genomic_DNA"/>
</dbReference>
<gene>
    <name evidence="8" type="ORF">KK1_006393</name>
</gene>
<evidence type="ECO:0000259" key="7">
    <source>
        <dbReference type="Pfam" id="PF17917"/>
    </source>
</evidence>
<keyword evidence="4" id="KW-0255">Endonuclease</keyword>
<dbReference type="Gramene" id="C.cajan_06222.t">
    <property type="protein sequence ID" value="C.cajan_06222.t.cds1"/>
    <property type="gene ID" value="C.cajan_06222"/>
</dbReference>
<evidence type="ECO:0000256" key="1">
    <source>
        <dbReference type="ARBA" id="ARBA00022679"/>
    </source>
</evidence>
<name>A0A151U366_CAJCA</name>
<sequence>MQEGKVVAYASRQLKIHEQNYPTHDLELAAIVFVLKLWRHYLFGSRFEVFSDHKSLKYLFDQKELNTRQKRWLEFLKDYDFQLNYHPDKANVVVDALSGKSLRESSLTLMIRELHMIEEFRDMSLGCELTSKSIKLGALKVTNSLTDEIREG</sequence>
<dbReference type="GO" id="GO:0004519">
    <property type="term" value="F:endonuclease activity"/>
    <property type="evidence" value="ECO:0007669"/>
    <property type="project" value="UniProtKB-KW"/>
</dbReference>
<protein>
    <submittedName>
        <fullName evidence="8">Retrovirus-related Pol polyprotein from transposon 17.6</fullName>
    </submittedName>
</protein>
<dbReference type="CDD" id="cd09274">
    <property type="entry name" value="RNase_HI_RT_Ty3"/>
    <property type="match status" value="1"/>
</dbReference>
<evidence type="ECO:0000256" key="3">
    <source>
        <dbReference type="ARBA" id="ARBA00022722"/>
    </source>
</evidence>
<dbReference type="InterPro" id="IPR041373">
    <property type="entry name" value="RT_RNaseH"/>
</dbReference>
<feature type="domain" description="Reverse transcriptase RNase H-like" evidence="7">
    <location>
        <begin position="5"/>
        <end position="79"/>
    </location>
</feature>
<reference evidence="8 9" key="1">
    <citation type="journal article" date="2012" name="Nat. Biotechnol.">
        <title>Draft genome sequence of pigeonpea (Cajanus cajan), an orphan legume crop of resource-poor farmers.</title>
        <authorList>
            <person name="Varshney R.K."/>
            <person name="Chen W."/>
            <person name="Li Y."/>
            <person name="Bharti A.K."/>
            <person name="Saxena R.K."/>
            <person name="Schlueter J.A."/>
            <person name="Donoghue M.T."/>
            <person name="Azam S."/>
            <person name="Fan G."/>
            <person name="Whaley A.M."/>
            <person name="Farmer A.D."/>
            <person name="Sheridan J."/>
            <person name="Iwata A."/>
            <person name="Tuteja R."/>
            <person name="Penmetsa R.V."/>
            <person name="Wu W."/>
            <person name="Upadhyaya H.D."/>
            <person name="Yang S.P."/>
            <person name="Shah T."/>
            <person name="Saxena K.B."/>
            <person name="Michael T."/>
            <person name="McCombie W.R."/>
            <person name="Yang B."/>
            <person name="Zhang G."/>
            <person name="Yang H."/>
            <person name="Wang J."/>
            <person name="Spillane C."/>
            <person name="Cook D.R."/>
            <person name="May G.D."/>
            <person name="Xu X."/>
            <person name="Jackson S.A."/>
        </authorList>
    </citation>
    <scope>NUCLEOTIDE SEQUENCE [LARGE SCALE GENOMIC DNA]</scope>
    <source>
        <strain evidence="9">cv. Asha</strain>
    </source>
</reference>
<keyword evidence="3" id="KW-0540">Nuclease</keyword>
<evidence type="ECO:0000256" key="6">
    <source>
        <dbReference type="ARBA" id="ARBA00022918"/>
    </source>
</evidence>
<dbReference type="OMA" id="CEYNMEL"/>
<evidence type="ECO:0000313" key="9">
    <source>
        <dbReference type="Proteomes" id="UP000075243"/>
    </source>
</evidence>
<keyword evidence="9" id="KW-1185">Reference proteome</keyword>
<evidence type="ECO:0000256" key="5">
    <source>
        <dbReference type="ARBA" id="ARBA00022801"/>
    </source>
</evidence>
<keyword evidence="1" id="KW-0808">Transferase</keyword>
<dbReference type="InterPro" id="IPR043502">
    <property type="entry name" value="DNA/RNA_pol_sf"/>
</dbReference>
<dbReference type="AlphaFoldDB" id="A0A151U366"/>
<evidence type="ECO:0000256" key="4">
    <source>
        <dbReference type="ARBA" id="ARBA00022759"/>
    </source>
</evidence>
<dbReference type="GO" id="GO:0003964">
    <property type="term" value="F:RNA-directed DNA polymerase activity"/>
    <property type="evidence" value="ECO:0007669"/>
    <property type="project" value="UniProtKB-KW"/>
</dbReference>
<keyword evidence="5" id="KW-0378">Hydrolase</keyword>
<proteinExistence type="predicted"/>
<dbReference type="GO" id="GO:0016787">
    <property type="term" value="F:hydrolase activity"/>
    <property type="evidence" value="ECO:0007669"/>
    <property type="project" value="UniProtKB-KW"/>
</dbReference>
<dbReference type="Pfam" id="PF17917">
    <property type="entry name" value="RT_RNaseH"/>
    <property type="match status" value="1"/>
</dbReference>
<dbReference type="PANTHER" id="PTHR34072">
    <property type="entry name" value="ENZYMATIC POLYPROTEIN-RELATED"/>
    <property type="match status" value="1"/>
</dbReference>
<evidence type="ECO:0000313" key="8">
    <source>
        <dbReference type="EMBL" id="KYP73743.1"/>
    </source>
</evidence>
<organism evidence="8 9">
    <name type="scientific">Cajanus cajan</name>
    <name type="common">Pigeon pea</name>
    <name type="synonym">Cajanus indicus</name>
    <dbReference type="NCBI Taxonomy" id="3821"/>
    <lineage>
        <taxon>Eukaryota</taxon>
        <taxon>Viridiplantae</taxon>
        <taxon>Streptophyta</taxon>
        <taxon>Embryophyta</taxon>
        <taxon>Tracheophyta</taxon>
        <taxon>Spermatophyta</taxon>
        <taxon>Magnoliopsida</taxon>
        <taxon>eudicotyledons</taxon>
        <taxon>Gunneridae</taxon>
        <taxon>Pentapetalae</taxon>
        <taxon>rosids</taxon>
        <taxon>fabids</taxon>
        <taxon>Fabales</taxon>
        <taxon>Fabaceae</taxon>
        <taxon>Papilionoideae</taxon>
        <taxon>50 kb inversion clade</taxon>
        <taxon>NPAAA clade</taxon>
        <taxon>indigoferoid/millettioid clade</taxon>
        <taxon>Phaseoleae</taxon>
        <taxon>Cajanus</taxon>
    </lineage>
</organism>
<accession>A0A151U366</accession>
<evidence type="ECO:0000256" key="2">
    <source>
        <dbReference type="ARBA" id="ARBA00022695"/>
    </source>
</evidence>
<keyword evidence="2" id="KW-0548">Nucleotidyltransferase</keyword>
<dbReference type="SUPFAM" id="SSF56672">
    <property type="entry name" value="DNA/RNA polymerases"/>
    <property type="match status" value="1"/>
</dbReference>